<dbReference type="AlphaFoldDB" id="A0ABD2W1F8"/>
<dbReference type="EMBL" id="JBJJXI010000142">
    <property type="protein sequence ID" value="KAL3386909.1"/>
    <property type="molecule type" value="Genomic_DNA"/>
</dbReference>
<organism evidence="1 2">
    <name type="scientific">Trichogramma kaykai</name>
    <dbReference type="NCBI Taxonomy" id="54128"/>
    <lineage>
        <taxon>Eukaryota</taxon>
        <taxon>Metazoa</taxon>
        <taxon>Ecdysozoa</taxon>
        <taxon>Arthropoda</taxon>
        <taxon>Hexapoda</taxon>
        <taxon>Insecta</taxon>
        <taxon>Pterygota</taxon>
        <taxon>Neoptera</taxon>
        <taxon>Endopterygota</taxon>
        <taxon>Hymenoptera</taxon>
        <taxon>Apocrita</taxon>
        <taxon>Proctotrupomorpha</taxon>
        <taxon>Chalcidoidea</taxon>
        <taxon>Trichogrammatidae</taxon>
        <taxon>Trichogramma</taxon>
    </lineage>
</organism>
<comment type="caution">
    <text evidence="1">The sequence shown here is derived from an EMBL/GenBank/DDBJ whole genome shotgun (WGS) entry which is preliminary data.</text>
</comment>
<protein>
    <submittedName>
        <fullName evidence="1">Uncharacterized protein</fullName>
    </submittedName>
</protein>
<gene>
    <name evidence="1" type="ORF">TKK_017683</name>
</gene>
<proteinExistence type="predicted"/>
<accession>A0ABD2W1F8</accession>
<sequence length="84" mass="9910">METLQQIWLKAELMLDEVKGEAVNHDVVKLELCLVMEIRMMFVLLLFCPDCGRVERLRHRNRINARQCVRHKVLVAKSIDDFCV</sequence>
<evidence type="ECO:0000313" key="2">
    <source>
        <dbReference type="Proteomes" id="UP001627154"/>
    </source>
</evidence>
<keyword evidence="2" id="KW-1185">Reference proteome</keyword>
<evidence type="ECO:0000313" key="1">
    <source>
        <dbReference type="EMBL" id="KAL3386909.1"/>
    </source>
</evidence>
<name>A0ABD2W1F8_9HYME</name>
<dbReference type="Proteomes" id="UP001627154">
    <property type="component" value="Unassembled WGS sequence"/>
</dbReference>
<reference evidence="1 2" key="1">
    <citation type="journal article" date="2024" name="bioRxiv">
        <title>A reference genome for Trichogramma kaykai: A tiny desert-dwelling parasitoid wasp with competing sex-ratio distorters.</title>
        <authorList>
            <person name="Culotta J."/>
            <person name="Lindsey A.R."/>
        </authorList>
    </citation>
    <scope>NUCLEOTIDE SEQUENCE [LARGE SCALE GENOMIC DNA]</scope>
    <source>
        <strain evidence="1 2">KSX58</strain>
    </source>
</reference>